<dbReference type="InterPro" id="IPR005303">
    <property type="entry name" value="MOCOS_middle"/>
</dbReference>
<dbReference type="Pfam" id="PF03473">
    <property type="entry name" value="MOSC"/>
    <property type="match status" value="1"/>
</dbReference>
<proteinExistence type="predicted"/>
<dbReference type="OrthoDB" id="581532at2"/>
<keyword evidence="3" id="KW-1185">Reference proteome</keyword>
<evidence type="ECO:0000313" key="3">
    <source>
        <dbReference type="Proteomes" id="UP000177506"/>
    </source>
</evidence>
<feature type="domain" description="MOSC" evidence="1">
    <location>
        <begin position="131"/>
        <end position="272"/>
    </location>
</feature>
<dbReference type="InterPro" id="IPR011037">
    <property type="entry name" value="Pyrv_Knase-like_insert_dom_sf"/>
</dbReference>
<dbReference type="AlphaFoldDB" id="A0A1G1SZ93"/>
<dbReference type="SUPFAM" id="SSF50800">
    <property type="entry name" value="PK beta-barrel domain-like"/>
    <property type="match status" value="1"/>
</dbReference>
<dbReference type="PANTHER" id="PTHR14237">
    <property type="entry name" value="MOLYBDOPTERIN COFACTOR SULFURASE MOSC"/>
    <property type="match status" value="1"/>
</dbReference>
<sequence length="275" mass="30792">MPDASLTLSQLLIYPIKSLGGVAVAEAKVTPQGLRHDRRWLLVDAKNQFLTQRQHPELALLAVAAAHNGWLLTHRQRPELLPLYIPFEATPERTLFVTIWDDLVWAWRGPAVADEWLSRALDREIRLVYMSDMVRRDVEPERNPEGQVVSFADAYPFLLIGEAALADLNQRLPAPVLLNRFRPNLVFSGGPAYDDDAWAEFRVGEVPFRAVKGCARCVMTTIDQQTATKTPQGEPLRTLASYRSTGSKVLFGQNVTGPGHGHLRVGDAVTVLRRR</sequence>
<organism evidence="2 3">
    <name type="scientific">Hymenobacter coccineus</name>
    <dbReference type="NCBI Taxonomy" id="1908235"/>
    <lineage>
        <taxon>Bacteria</taxon>
        <taxon>Pseudomonadati</taxon>
        <taxon>Bacteroidota</taxon>
        <taxon>Cytophagia</taxon>
        <taxon>Cytophagales</taxon>
        <taxon>Hymenobacteraceae</taxon>
        <taxon>Hymenobacter</taxon>
    </lineage>
</organism>
<comment type="caution">
    <text evidence="2">The sequence shown here is derived from an EMBL/GenBank/DDBJ whole genome shotgun (WGS) entry which is preliminary data.</text>
</comment>
<accession>A0A1G1SZ93</accession>
<protein>
    <recommendedName>
        <fullName evidence="1">MOSC domain-containing protein</fullName>
    </recommendedName>
</protein>
<reference evidence="2 3" key="1">
    <citation type="submission" date="2016-08" db="EMBL/GenBank/DDBJ databases">
        <title>Hymenobacter coccineus sp. nov., Hymenobacter lapidarius sp. nov. and Hymenobacter glacialis sp. nov., isolated from Antarctic soil.</title>
        <authorList>
            <person name="Sedlacek I."/>
            <person name="Kralova S."/>
            <person name="Kyrova K."/>
            <person name="Maslanova I."/>
            <person name="Stankova E."/>
            <person name="Vrbovska V."/>
            <person name="Nemec M."/>
            <person name="Bartak M."/>
            <person name="Svec P."/>
            <person name="Busse H.-J."/>
            <person name="Pantucek R."/>
        </authorList>
    </citation>
    <scope>NUCLEOTIDE SEQUENCE [LARGE SCALE GENOMIC DNA]</scope>
    <source>
        <strain evidence="2 3">CCM 8649</strain>
    </source>
</reference>
<evidence type="ECO:0000313" key="2">
    <source>
        <dbReference type="EMBL" id="OGX83952.1"/>
    </source>
</evidence>
<name>A0A1G1SZ93_9BACT</name>
<dbReference type="EMBL" id="MDZA01000411">
    <property type="protein sequence ID" value="OGX83952.1"/>
    <property type="molecule type" value="Genomic_DNA"/>
</dbReference>
<dbReference type="PANTHER" id="PTHR14237:SF19">
    <property type="entry name" value="MITOCHONDRIAL AMIDOXIME REDUCING COMPONENT 1"/>
    <property type="match status" value="1"/>
</dbReference>
<dbReference type="Pfam" id="PF03476">
    <property type="entry name" value="MOSC_N"/>
    <property type="match status" value="1"/>
</dbReference>
<dbReference type="Proteomes" id="UP000177506">
    <property type="component" value="Unassembled WGS sequence"/>
</dbReference>
<dbReference type="SUPFAM" id="SSF141673">
    <property type="entry name" value="MOSC N-terminal domain-like"/>
    <property type="match status" value="1"/>
</dbReference>
<gene>
    <name evidence="2" type="ORF">BEN49_11900</name>
</gene>
<dbReference type="GO" id="GO:0030170">
    <property type="term" value="F:pyridoxal phosphate binding"/>
    <property type="evidence" value="ECO:0007669"/>
    <property type="project" value="InterPro"/>
</dbReference>
<dbReference type="InterPro" id="IPR005302">
    <property type="entry name" value="MoCF_Sase_C"/>
</dbReference>
<evidence type="ECO:0000259" key="1">
    <source>
        <dbReference type="PROSITE" id="PS51340"/>
    </source>
</evidence>
<dbReference type="RefSeq" id="WP_070746032.1">
    <property type="nucleotide sequence ID" value="NZ_MDZA01000411.1"/>
</dbReference>
<dbReference type="PROSITE" id="PS51340">
    <property type="entry name" value="MOSC"/>
    <property type="match status" value="1"/>
</dbReference>
<dbReference type="GO" id="GO:0030151">
    <property type="term" value="F:molybdenum ion binding"/>
    <property type="evidence" value="ECO:0007669"/>
    <property type="project" value="InterPro"/>
</dbReference>
<dbReference type="GO" id="GO:0003824">
    <property type="term" value="F:catalytic activity"/>
    <property type="evidence" value="ECO:0007669"/>
    <property type="project" value="InterPro"/>
</dbReference>